<dbReference type="eggNOG" id="ENOG502S8F7">
    <property type="taxonomic scope" value="Eukaryota"/>
</dbReference>
<evidence type="ECO:0000256" key="2">
    <source>
        <dbReference type="SAM" id="SignalP"/>
    </source>
</evidence>
<accession>A0A0W0G973</accession>
<protein>
    <recommendedName>
        <fullName evidence="3">Deoxyribonuclease NucA/NucB domain-containing protein</fullName>
    </recommendedName>
</protein>
<gene>
    <name evidence="4" type="ORF">WG66_2302</name>
</gene>
<name>A0A0W0G973_MONRR</name>
<evidence type="ECO:0000256" key="1">
    <source>
        <dbReference type="SAM" id="MobiDB-lite"/>
    </source>
</evidence>
<feature type="region of interest" description="Disordered" evidence="1">
    <location>
        <begin position="159"/>
        <end position="188"/>
    </location>
</feature>
<comment type="caution">
    <text evidence="4">The sequence shown here is derived from an EMBL/GenBank/DDBJ whole genome shotgun (WGS) entry which is preliminary data.</text>
</comment>
<dbReference type="Pfam" id="PF14040">
    <property type="entry name" value="DNase_NucA_NucB"/>
    <property type="match status" value="1"/>
</dbReference>
<sequence>MSMSYLQIFALAAYLIAAVSGATVTFNCNTIPETCNNMCFALNRRVYNPLHFDPDTRNRRGRRQAAGCVPSPNRCSRTPPTPARVTCDEFPFASTYGLNPALRPNLGWFVATGATTRCVSTAECRSQGGSLSAFYQSFGRVDGTRIDVAFTNPNNAPYCRNPGMAPDADFRTGTRPPSRRDLLDGFSTGGKPPVRRAKVYEYRTAGNLTIRSVTGPLEIGSEIFVPNDEWQNNPKVKAMLARRQGDDEGCAGTRVQMDAASLLENNELGATDKIVEQL</sequence>
<proteinExistence type="predicted"/>
<keyword evidence="2" id="KW-0732">Signal</keyword>
<evidence type="ECO:0000259" key="3">
    <source>
        <dbReference type="Pfam" id="PF14040"/>
    </source>
</evidence>
<feature type="region of interest" description="Disordered" evidence="1">
    <location>
        <begin position="53"/>
        <end position="75"/>
    </location>
</feature>
<evidence type="ECO:0000313" key="4">
    <source>
        <dbReference type="EMBL" id="KTB45121.1"/>
    </source>
</evidence>
<feature type="chain" id="PRO_5006902485" description="Deoxyribonuclease NucA/NucB domain-containing protein" evidence="2">
    <location>
        <begin position="22"/>
        <end position="278"/>
    </location>
</feature>
<feature type="compositionally biased region" description="Basic and acidic residues" evidence="1">
    <location>
        <begin position="168"/>
        <end position="183"/>
    </location>
</feature>
<organism evidence="4 5">
    <name type="scientific">Moniliophthora roreri</name>
    <name type="common">Frosty pod rot fungus</name>
    <name type="synonym">Monilia roreri</name>
    <dbReference type="NCBI Taxonomy" id="221103"/>
    <lineage>
        <taxon>Eukaryota</taxon>
        <taxon>Fungi</taxon>
        <taxon>Dikarya</taxon>
        <taxon>Basidiomycota</taxon>
        <taxon>Agaricomycotina</taxon>
        <taxon>Agaricomycetes</taxon>
        <taxon>Agaricomycetidae</taxon>
        <taxon>Agaricales</taxon>
        <taxon>Marasmiineae</taxon>
        <taxon>Marasmiaceae</taxon>
        <taxon>Moniliophthora</taxon>
    </lineage>
</organism>
<reference evidence="4 5" key="1">
    <citation type="submission" date="2015-12" db="EMBL/GenBank/DDBJ databases">
        <title>Draft genome sequence of Moniliophthora roreri, the causal agent of frosty pod rot of cacao.</title>
        <authorList>
            <person name="Aime M.C."/>
            <person name="Diaz-Valderrama J.R."/>
            <person name="Kijpornyongpan T."/>
            <person name="Phillips-Mora W."/>
        </authorList>
    </citation>
    <scope>NUCLEOTIDE SEQUENCE [LARGE SCALE GENOMIC DNA]</scope>
    <source>
        <strain evidence="4 5">MCA 2952</strain>
    </source>
</reference>
<evidence type="ECO:0000313" key="5">
    <source>
        <dbReference type="Proteomes" id="UP000054988"/>
    </source>
</evidence>
<dbReference type="AlphaFoldDB" id="A0A0W0G973"/>
<feature type="domain" description="Deoxyribonuclease NucA/NucB" evidence="3">
    <location>
        <begin position="38"/>
        <end position="148"/>
    </location>
</feature>
<dbReference type="EMBL" id="LATX01000772">
    <property type="protein sequence ID" value="KTB45121.1"/>
    <property type="molecule type" value="Genomic_DNA"/>
</dbReference>
<feature type="signal peptide" evidence="2">
    <location>
        <begin position="1"/>
        <end position="21"/>
    </location>
</feature>
<dbReference type="Proteomes" id="UP000054988">
    <property type="component" value="Unassembled WGS sequence"/>
</dbReference>
<dbReference type="InterPro" id="IPR029476">
    <property type="entry name" value="DNase_NucA_NucB"/>
</dbReference>